<dbReference type="NCBIfam" id="NF035944">
    <property type="entry name" value="PEPxxWA-CTERM"/>
    <property type="match status" value="1"/>
</dbReference>
<dbReference type="RefSeq" id="WP_167955749.1">
    <property type="nucleotide sequence ID" value="NZ_JAATJE010000002.1"/>
</dbReference>
<name>A0ABX0XR48_9SPHN</name>
<accession>A0ABX0XR48</accession>
<reference evidence="3 4" key="1">
    <citation type="submission" date="2020-03" db="EMBL/GenBank/DDBJ databases">
        <title>Genomic Encyclopedia of Type Strains, Phase IV (KMG-IV): sequencing the most valuable type-strain genomes for metagenomic binning, comparative biology and taxonomic classification.</title>
        <authorList>
            <person name="Goeker M."/>
        </authorList>
    </citation>
    <scope>NUCLEOTIDE SEQUENCE [LARGE SCALE GENOMIC DNA]</scope>
    <source>
        <strain evidence="3 4">DSM 27651</strain>
    </source>
</reference>
<dbReference type="EMBL" id="JAATJE010000002">
    <property type="protein sequence ID" value="NJC35135.1"/>
    <property type="molecule type" value="Genomic_DNA"/>
</dbReference>
<dbReference type="InterPro" id="IPR013424">
    <property type="entry name" value="Ice-binding_C"/>
</dbReference>
<evidence type="ECO:0000256" key="1">
    <source>
        <dbReference type="SAM" id="SignalP"/>
    </source>
</evidence>
<sequence length="188" mass="18942">MKSAILFAGLGLSTGLLSTPAVAAPVLCSTGSGINLVSTGCYASGNDSESAVEAAIRAATGITTDITLYGKSDDNAGLFAFNPVNPANTQSGTWDVLNNSVLISFVSVKAANNFAVYQLGGSGANSGSYSSSGLLTNNGRNQADVSHLSFWTARVAAVPEPATWAMMIAGFGLVGGAMRRRIGAAVTA</sequence>
<gene>
    <name evidence="3" type="ORF">GGR88_002649</name>
</gene>
<protein>
    <recommendedName>
        <fullName evidence="2">Ice-binding protein C-terminal domain-containing protein</fullName>
    </recommendedName>
</protein>
<feature type="domain" description="Ice-binding protein C-terminal" evidence="2">
    <location>
        <begin position="157"/>
        <end position="181"/>
    </location>
</feature>
<keyword evidence="1" id="KW-0732">Signal</keyword>
<organism evidence="3 4">
    <name type="scientific">Sphingomonas jejuensis</name>
    <dbReference type="NCBI Taxonomy" id="904715"/>
    <lineage>
        <taxon>Bacteria</taxon>
        <taxon>Pseudomonadati</taxon>
        <taxon>Pseudomonadota</taxon>
        <taxon>Alphaproteobacteria</taxon>
        <taxon>Sphingomonadales</taxon>
        <taxon>Sphingomonadaceae</taxon>
        <taxon>Sphingomonas</taxon>
    </lineage>
</organism>
<evidence type="ECO:0000313" key="3">
    <source>
        <dbReference type="EMBL" id="NJC35135.1"/>
    </source>
</evidence>
<comment type="caution">
    <text evidence="3">The sequence shown here is derived from an EMBL/GenBank/DDBJ whole genome shotgun (WGS) entry which is preliminary data.</text>
</comment>
<feature type="chain" id="PRO_5045617952" description="Ice-binding protein C-terminal domain-containing protein" evidence="1">
    <location>
        <begin position="24"/>
        <end position="188"/>
    </location>
</feature>
<dbReference type="NCBIfam" id="TIGR02595">
    <property type="entry name" value="PEP_CTERM"/>
    <property type="match status" value="1"/>
</dbReference>
<dbReference type="Proteomes" id="UP000734218">
    <property type="component" value="Unassembled WGS sequence"/>
</dbReference>
<proteinExistence type="predicted"/>
<dbReference type="Pfam" id="PF07589">
    <property type="entry name" value="PEP-CTERM"/>
    <property type="match status" value="1"/>
</dbReference>
<evidence type="ECO:0000313" key="4">
    <source>
        <dbReference type="Proteomes" id="UP000734218"/>
    </source>
</evidence>
<keyword evidence="4" id="KW-1185">Reference proteome</keyword>
<feature type="signal peptide" evidence="1">
    <location>
        <begin position="1"/>
        <end position="23"/>
    </location>
</feature>
<evidence type="ECO:0000259" key="2">
    <source>
        <dbReference type="Pfam" id="PF07589"/>
    </source>
</evidence>